<dbReference type="InParanoid" id="A0A0H2RZR9"/>
<dbReference type="STRING" id="27342.A0A0H2RZR9"/>
<accession>A0A0H2RZR9</accession>
<dbReference type="OrthoDB" id="5595695at2759"/>
<keyword evidence="2" id="KW-1185">Reference proteome</keyword>
<dbReference type="AlphaFoldDB" id="A0A0H2RZR9"/>
<sequence length="600" mass="67964">MDVPTSQRLSRLECLAPELLSKIALFVALVNGNQLGPPSCILPLTLTSRSLHRSISLSNNAHLLSDLFRTHFDEAAFARRARMKISTTALASEYRKRCETLRRIRAEDVSQTTVIEDLWTAFLMFNEHDERNVGHLIVWANLHRYLMRFFRSLALDVRNALNISMKESTALSLAIYLLCYISNKDILHEETSEERKYLIDILEVFVLYGFRLPSFYAPDNEFRVQAFHPQCSSRSQGSGYDARLFPLPKISCITHYAREINLRPPPISSCAFLALVARYEYALDDKGSQVIEASRPLDRAHANALGLTGATQADMIEIASRIRNKLPGVRPRGTDRFGHGCSRNHDEEWYQVTSCFYPGTSGLRSLSPKMPQGRVFVPGQLCGLWAGKFMVPERSSYRRLINPHPQSPVENVPMYQQAIYMRLREHHYLDDGTSSSCSTELDSDGLLGAWLPKNSVLSEDRENSHLELYQPISQSRRRYETYCLTEVGGVHYPGLVSNNSKQKPSGVADIVITGETDTNHAEAWGRFSFTGRVRLWDGLIALLRRPTNPEDASLGTWIFRGYITPSGVLIGRWRETATGMESPGWEGPFFLTKQTETFES</sequence>
<dbReference type="Proteomes" id="UP000053477">
    <property type="component" value="Unassembled WGS sequence"/>
</dbReference>
<organism evidence="1 2">
    <name type="scientific">Schizopora paradoxa</name>
    <dbReference type="NCBI Taxonomy" id="27342"/>
    <lineage>
        <taxon>Eukaryota</taxon>
        <taxon>Fungi</taxon>
        <taxon>Dikarya</taxon>
        <taxon>Basidiomycota</taxon>
        <taxon>Agaricomycotina</taxon>
        <taxon>Agaricomycetes</taxon>
        <taxon>Hymenochaetales</taxon>
        <taxon>Schizoporaceae</taxon>
        <taxon>Schizopora</taxon>
    </lineage>
</organism>
<proteinExistence type="predicted"/>
<evidence type="ECO:0000313" key="2">
    <source>
        <dbReference type="Proteomes" id="UP000053477"/>
    </source>
</evidence>
<dbReference type="EMBL" id="KQ085907">
    <property type="protein sequence ID" value="KLO17249.1"/>
    <property type="molecule type" value="Genomic_DNA"/>
</dbReference>
<evidence type="ECO:0008006" key="3">
    <source>
        <dbReference type="Google" id="ProtNLM"/>
    </source>
</evidence>
<gene>
    <name evidence="1" type="ORF">SCHPADRAFT_179228</name>
</gene>
<reference evidence="1 2" key="1">
    <citation type="submission" date="2015-04" db="EMBL/GenBank/DDBJ databases">
        <title>Complete genome sequence of Schizopora paradoxa KUC8140, a cosmopolitan wood degrader in East Asia.</title>
        <authorList>
            <consortium name="DOE Joint Genome Institute"/>
            <person name="Min B."/>
            <person name="Park H."/>
            <person name="Jang Y."/>
            <person name="Kim J.-J."/>
            <person name="Kim K.H."/>
            <person name="Pangilinan J."/>
            <person name="Lipzen A."/>
            <person name="Riley R."/>
            <person name="Grigoriev I.V."/>
            <person name="Spatafora J.W."/>
            <person name="Choi I.-G."/>
        </authorList>
    </citation>
    <scope>NUCLEOTIDE SEQUENCE [LARGE SCALE GENOMIC DNA]</scope>
    <source>
        <strain evidence="1 2">KUC8140</strain>
    </source>
</reference>
<protein>
    <recommendedName>
        <fullName evidence="3">F-box domain-containing protein</fullName>
    </recommendedName>
</protein>
<name>A0A0H2RZR9_9AGAM</name>
<evidence type="ECO:0000313" key="1">
    <source>
        <dbReference type="EMBL" id="KLO17249.1"/>
    </source>
</evidence>